<keyword evidence="2" id="KW-0808">Transferase</keyword>
<dbReference type="AlphaFoldDB" id="A0A016QKH3"/>
<organism evidence="5 6">
    <name type="scientific">Deinococcus phoenicis</name>
    <dbReference type="NCBI Taxonomy" id="1476583"/>
    <lineage>
        <taxon>Bacteria</taxon>
        <taxon>Thermotogati</taxon>
        <taxon>Deinococcota</taxon>
        <taxon>Deinococci</taxon>
        <taxon>Deinococcales</taxon>
        <taxon>Deinococcaceae</taxon>
        <taxon>Deinococcus</taxon>
    </lineage>
</organism>
<dbReference type="PATRIC" id="fig|1476583.3.peg.3476"/>
<feature type="domain" description="Methyltransferase" evidence="4">
    <location>
        <begin position="53"/>
        <end position="147"/>
    </location>
</feature>
<keyword evidence="3" id="KW-0949">S-adenosyl-L-methionine</keyword>
<dbReference type="eggNOG" id="COG2226">
    <property type="taxonomic scope" value="Bacteria"/>
</dbReference>
<comment type="caution">
    <text evidence="5">The sequence shown here is derived from an EMBL/GenBank/DDBJ whole genome shotgun (WGS) entry which is preliminary data.</text>
</comment>
<dbReference type="STRING" id="1476583.DEIPH_ctg103orf0058"/>
<dbReference type="SUPFAM" id="SSF53335">
    <property type="entry name" value="S-adenosyl-L-methionine-dependent methyltransferases"/>
    <property type="match status" value="1"/>
</dbReference>
<dbReference type="Pfam" id="PF13649">
    <property type="entry name" value="Methyltransf_25"/>
    <property type="match status" value="1"/>
</dbReference>
<dbReference type="GO" id="GO:0032259">
    <property type="term" value="P:methylation"/>
    <property type="evidence" value="ECO:0007669"/>
    <property type="project" value="UniProtKB-KW"/>
</dbReference>
<dbReference type="InterPro" id="IPR041698">
    <property type="entry name" value="Methyltransf_25"/>
</dbReference>
<protein>
    <recommendedName>
        <fullName evidence="4">Methyltransferase domain-containing protein</fullName>
    </recommendedName>
</protein>
<dbReference type="Gene3D" id="3.40.50.150">
    <property type="entry name" value="Vaccinia Virus protein VP39"/>
    <property type="match status" value="1"/>
</dbReference>
<dbReference type="Proteomes" id="UP000020492">
    <property type="component" value="Unassembled WGS sequence"/>
</dbReference>
<evidence type="ECO:0000313" key="6">
    <source>
        <dbReference type="Proteomes" id="UP000020492"/>
    </source>
</evidence>
<sequence>MVTGPRTPQDDERTLQNARLFDAVAGSYDHLGFLTLAARQLVAGVAVQAGERVLDVATGTGTVALAVAPAAGPRGHVVGVDVAGRMLEVARGRAAGLPQVTFEQAEATRLPFPDGAFDRVLCASGLFFVPDMPGALREWRRVLRPGGQVAFTSFARGLLGPLPALWAARLAQEGVKPAAPPLGRLPTPEAAQEVLREAGFREATAALHALPYRFATPQARWAEIEAGVEGQVWSLMPPEQRERVRAAHLAELRELFARKSPTQGPLTVPVPVIVASGRAPEG</sequence>
<dbReference type="PROSITE" id="PS51608">
    <property type="entry name" value="SAM_MT_UBIE"/>
    <property type="match status" value="1"/>
</dbReference>
<evidence type="ECO:0000256" key="2">
    <source>
        <dbReference type="ARBA" id="ARBA00022679"/>
    </source>
</evidence>
<evidence type="ECO:0000256" key="1">
    <source>
        <dbReference type="ARBA" id="ARBA00022603"/>
    </source>
</evidence>
<dbReference type="EMBL" id="JHAC01000082">
    <property type="protein sequence ID" value="EYB66528.1"/>
    <property type="molecule type" value="Genomic_DNA"/>
</dbReference>
<reference evidence="5 6" key="1">
    <citation type="submission" date="2014-03" db="EMBL/GenBank/DDBJ databases">
        <title>Draft genome sequence of Deinococcus phoenicis 1P10ME.</title>
        <authorList>
            <person name="Stepanov V.G."/>
            <person name="Vaishampayan P."/>
            <person name="Venkateswaran K."/>
            <person name="Fox G.E."/>
        </authorList>
    </citation>
    <scope>NUCLEOTIDE SEQUENCE [LARGE SCALE GENOMIC DNA]</scope>
    <source>
        <strain evidence="5 6">1P10ME</strain>
    </source>
</reference>
<dbReference type="PANTHER" id="PTHR43591:SF24">
    <property type="entry name" value="2-METHOXY-6-POLYPRENYL-1,4-BENZOQUINOL METHYLASE, MITOCHONDRIAL"/>
    <property type="match status" value="1"/>
</dbReference>
<dbReference type="RefSeq" id="WP_034360655.1">
    <property type="nucleotide sequence ID" value="NZ_JHAC01000082.1"/>
</dbReference>
<dbReference type="GO" id="GO:0008168">
    <property type="term" value="F:methyltransferase activity"/>
    <property type="evidence" value="ECO:0007669"/>
    <property type="project" value="UniProtKB-KW"/>
</dbReference>
<dbReference type="InterPro" id="IPR029063">
    <property type="entry name" value="SAM-dependent_MTases_sf"/>
</dbReference>
<dbReference type="CDD" id="cd02440">
    <property type="entry name" value="AdoMet_MTases"/>
    <property type="match status" value="1"/>
</dbReference>
<evidence type="ECO:0000313" key="5">
    <source>
        <dbReference type="EMBL" id="EYB66528.1"/>
    </source>
</evidence>
<gene>
    <name evidence="5" type="ORF">DEIPH_ctg103orf0058</name>
</gene>
<dbReference type="OrthoDB" id="9777638at2"/>
<dbReference type="PANTHER" id="PTHR43591">
    <property type="entry name" value="METHYLTRANSFERASE"/>
    <property type="match status" value="1"/>
</dbReference>
<evidence type="ECO:0000256" key="3">
    <source>
        <dbReference type="ARBA" id="ARBA00022691"/>
    </source>
</evidence>
<keyword evidence="1" id="KW-0489">Methyltransferase</keyword>
<keyword evidence="6" id="KW-1185">Reference proteome</keyword>
<dbReference type="InterPro" id="IPR004033">
    <property type="entry name" value="UbiE/COQ5_MeTrFase"/>
</dbReference>
<evidence type="ECO:0000259" key="4">
    <source>
        <dbReference type="Pfam" id="PF13649"/>
    </source>
</evidence>
<accession>A0A016QKH3</accession>
<proteinExistence type="predicted"/>
<name>A0A016QKH3_9DEIO</name>